<dbReference type="EMBL" id="JACIIV010000004">
    <property type="protein sequence ID" value="MBB6226481.1"/>
    <property type="molecule type" value="Genomic_DNA"/>
</dbReference>
<dbReference type="PANTHER" id="PTHR43229:SF2">
    <property type="entry name" value="NODULATION PROTEIN J"/>
    <property type="match status" value="1"/>
</dbReference>
<dbReference type="InterPro" id="IPR013525">
    <property type="entry name" value="ABC2_TM"/>
</dbReference>
<feature type="domain" description="ABC-2 type transporter transmembrane" evidence="7">
    <location>
        <begin position="12"/>
        <end position="205"/>
    </location>
</feature>
<keyword evidence="4 6" id="KW-0472">Membrane</keyword>
<evidence type="ECO:0000256" key="2">
    <source>
        <dbReference type="ARBA" id="ARBA00022692"/>
    </source>
</evidence>
<keyword evidence="2 6" id="KW-0812">Transmembrane</keyword>
<dbReference type="Proteomes" id="UP000538147">
    <property type="component" value="Unassembled WGS sequence"/>
</dbReference>
<feature type="transmembrane region" description="Helical" evidence="6">
    <location>
        <begin position="250"/>
        <end position="269"/>
    </location>
</feature>
<evidence type="ECO:0000313" key="8">
    <source>
        <dbReference type="EMBL" id="MBB6226481.1"/>
    </source>
</evidence>
<sequence length="503" mass="53051">MAELGALSLAMVRMNLRNRIALVYGFVFPLLFLVAFWALYRNDPVPLALHAGQFLTVTILGAACFGLPTQMVSEREAGIWRRFRLTPTPTPVFVGATLLVRLALLLAAVALQLLLARALGMPWPVHPIGLAVALLAASFAFLGLGAVIAMLVPNVPAVQALGQCLFLPMLIVGGVAVPLTSLPDWALTLSVFLPGRHAVTALQANVTGLGISAVRFELGALVVIGGAAFAAASALFRWQPVAPARSGRTTGWLLVALAAWGAVGLAAIGTGRVAPAGRDIARIGPVTDFLAAPPVPAREQAADTPAEPPVATEPEKVPEPAPEPVIAPLPPPRPPGWQAVGPADYARIAFEALPPDGGLVSPIASAGEAMDPVVAEQIALLSVRLPSWPPAKVADPVQRVRNLLTVAAVPDLLQMDGFERHVPLLVLERLEAEVPAADLPKLLYWVAMHPDEGDDSAIAALERLRLPATSEPTKPVRERIMLYAMKLLGRLTDQPPPAAARRE</sequence>
<keyword evidence="3 6" id="KW-1133">Transmembrane helix</keyword>
<feature type="transmembrane region" description="Helical" evidence="6">
    <location>
        <begin position="218"/>
        <end position="238"/>
    </location>
</feature>
<evidence type="ECO:0000256" key="1">
    <source>
        <dbReference type="ARBA" id="ARBA00004141"/>
    </source>
</evidence>
<reference evidence="8 9" key="1">
    <citation type="submission" date="2020-08" db="EMBL/GenBank/DDBJ databases">
        <title>Genomic Encyclopedia of Type Strains, Phase IV (KMG-IV): sequencing the most valuable type-strain genomes for metagenomic binning, comparative biology and taxonomic classification.</title>
        <authorList>
            <person name="Goeker M."/>
        </authorList>
    </citation>
    <scope>NUCLEOTIDE SEQUENCE [LARGE SCALE GENOMIC DNA]</scope>
    <source>
        <strain evidence="8 9">DSM 102189</strain>
    </source>
</reference>
<feature type="transmembrane region" description="Helical" evidence="6">
    <location>
        <begin position="52"/>
        <end position="72"/>
    </location>
</feature>
<proteinExistence type="predicted"/>
<dbReference type="Pfam" id="PF01061">
    <property type="entry name" value="ABC2_membrane"/>
    <property type="match status" value="1"/>
</dbReference>
<dbReference type="GO" id="GO:0140359">
    <property type="term" value="F:ABC-type transporter activity"/>
    <property type="evidence" value="ECO:0007669"/>
    <property type="project" value="InterPro"/>
</dbReference>
<dbReference type="AlphaFoldDB" id="A0A841L4U4"/>
<feature type="transmembrane region" description="Helical" evidence="6">
    <location>
        <begin position="164"/>
        <end position="182"/>
    </location>
</feature>
<evidence type="ECO:0000256" key="4">
    <source>
        <dbReference type="ARBA" id="ARBA00023136"/>
    </source>
</evidence>
<evidence type="ECO:0000259" key="7">
    <source>
        <dbReference type="Pfam" id="PF01061"/>
    </source>
</evidence>
<comment type="caution">
    <text evidence="8">The sequence shown here is derived from an EMBL/GenBank/DDBJ whole genome shotgun (WGS) entry which is preliminary data.</text>
</comment>
<accession>A0A841L4U4</accession>
<comment type="subcellular location">
    <subcellularLocation>
        <location evidence="1">Membrane</location>
        <topology evidence="1">Multi-pass membrane protein</topology>
    </subcellularLocation>
</comment>
<feature type="transmembrane region" description="Helical" evidence="6">
    <location>
        <begin position="21"/>
        <end position="40"/>
    </location>
</feature>
<dbReference type="InterPro" id="IPR051784">
    <property type="entry name" value="Nod_factor_ABC_transporter"/>
</dbReference>
<feature type="transmembrane region" description="Helical" evidence="6">
    <location>
        <begin position="128"/>
        <end position="152"/>
    </location>
</feature>
<evidence type="ECO:0000256" key="3">
    <source>
        <dbReference type="ARBA" id="ARBA00022989"/>
    </source>
</evidence>
<dbReference type="GO" id="GO:0016020">
    <property type="term" value="C:membrane"/>
    <property type="evidence" value="ECO:0007669"/>
    <property type="project" value="UniProtKB-SubCell"/>
</dbReference>
<dbReference type="RefSeq" id="WP_184195282.1">
    <property type="nucleotide sequence ID" value="NZ_JACIIV010000004.1"/>
</dbReference>
<keyword evidence="9" id="KW-1185">Reference proteome</keyword>
<evidence type="ECO:0000313" key="9">
    <source>
        <dbReference type="Proteomes" id="UP000538147"/>
    </source>
</evidence>
<gene>
    <name evidence="8" type="ORF">FHS79_000638</name>
</gene>
<organism evidence="8 9">
    <name type="scientific">Polymorphobacter multimanifer</name>
    <dbReference type="NCBI Taxonomy" id="1070431"/>
    <lineage>
        <taxon>Bacteria</taxon>
        <taxon>Pseudomonadati</taxon>
        <taxon>Pseudomonadota</taxon>
        <taxon>Alphaproteobacteria</taxon>
        <taxon>Sphingomonadales</taxon>
        <taxon>Sphingosinicellaceae</taxon>
        <taxon>Polymorphobacter</taxon>
    </lineage>
</organism>
<evidence type="ECO:0000256" key="6">
    <source>
        <dbReference type="SAM" id="Phobius"/>
    </source>
</evidence>
<name>A0A841L4U4_9SPHN</name>
<dbReference type="PANTHER" id="PTHR43229">
    <property type="entry name" value="NODULATION PROTEIN J"/>
    <property type="match status" value="1"/>
</dbReference>
<protein>
    <submittedName>
        <fullName evidence="8">ABC-2 type transport system permease protein</fullName>
    </submittedName>
</protein>
<evidence type="ECO:0000256" key="5">
    <source>
        <dbReference type="SAM" id="MobiDB-lite"/>
    </source>
</evidence>
<feature type="transmembrane region" description="Helical" evidence="6">
    <location>
        <begin position="92"/>
        <end position="116"/>
    </location>
</feature>
<feature type="region of interest" description="Disordered" evidence="5">
    <location>
        <begin position="297"/>
        <end position="320"/>
    </location>
</feature>